<dbReference type="EMBL" id="CAJJDP010000015">
    <property type="protein sequence ID" value="CAD8143770.1"/>
    <property type="molecule type" value="Genomic_DNA"/>
</dbReference>
<feature type="region of interest" description="Disordered" evidence="1">
    <location>
        <begin position="1"/>
        <end position="20"/>
    </location>
</feature>
<name>A0A8S1SUV5_PAROT</name>
<dbReference type="Proteomes" id="UP000683925">
    <property type="component" value="Unassembled WGS sequence"/>
</dbReference>
<dbReference type="PANTHER" id="PTHR16517">
    <property type="entry name" value="TUBBY-RELATED"/>
    <property type="match status" value="1"/>
</dbReference>
<proteinExistence type="predicted"/>
<evidence type="ECO:0000256" key="1">
    <source>
        <dbReference type="SAM" id="MobiDB-lite"/>
    </source>
</evidence>
<feature type="domain" description="Tubby C-terminal" evidence="2">
    <location>
        <begin position="138"/>
        <end position="374"/>
    </location>
</feature>
<feature type="compositionally biased region" description="Polar residues" evidence="1">
    <location>
        <begin position="101"/>
        <end position="120"/>
    </location>
</feature>
<organism evidence="3 4">
    <name type="scientific">Paramecium octaurelia</name>
    <dbReference type="NCBI Taxonomy" id="43137"/>
    <lineage>
        <taxon>Eukaryota</taxon>
        <taxon>Sar</taxon>
        <taxon>Alveolata</taxon>
        <taxon>Ciliophora</taxon>
        <taxon>Intramacronucleata</taxon>
        <taxon>Oligohymenophorea</taxon>
        <taxon>Peniculida</taxon>
        <taxon>Parameciidae</taxon>
        <taxon>Paramecium</taxon>
    </lineage>
</organism>
<dbReference type="AlphaFoldDB" id="A0A8S1SUV5"/>
<protein>
    <recommendedName>
        <fullName evidence="2">Tubby C-terminal domain-containing protein</fullName>
    </recommendedName>
</protein>
<comment type="caution">
    <text evidence="3">The sequence shown here is derived from an EMBL/GenBank/DDBJ whole genome shotgun (WGS) entry which is preliminary data.</text>
</comment>
<dbReference type="InterPro" id="IPR000007">
    <property type="entry name" value="Tubby_C"/>
</dbReference>
<feature type="compositionally biased region" description="Acidic residues" evidence="1">
    <location>
        <begin position="7"/>
        <end position="18"/>
    </location>
</feature>
<dbReference type="PANTHER" id="PTHR16517:SF7">
    <property type="entry name" value="PROTEIN KING TUBBY"/>
    <property type="match status" value="1"/>
</dbReference>
<dbReference type="OrthoDB" id="8775810at2759"/>
<gene>
    <name evidence="3" type="ORF">POCTA_138.1.T0150203</name>
</gene>
<accession>A0A8S1SUV5</accession>
<evidence type="ECO:0000313" key="3">
    <source>
        <dbReference type="EMBL" id="CAD8143770.1"/>
    </source>
</evidence>
<keyword evidence="4" id="KW-1185">Reference proteome</keyword>
<evidence type="ECO:0000313" key="4">
    <source>
        <dbReference type="Proteomes" id="UP000683925"/>
    </source>
</evidence>
<evidence type="ECO:0000259" key="2">
    <source>
        <dbReference type="Pfam" id="PF01167"/>
    </source>
</evidence>
<dbReference type="OMA" id="MNKIPIY"/>
<sequence length="377" mass="44309">MLNQQEQNDDEIQSENNDEIINFDQFEDNEEEIVNTSNNKSQSIQYPFEEQNQDLKQEGKKENVIEEMFQFKPEDEHDNIAKFGSMHCEEDFQSWRDENKQNNQDEQAQQIDAKTGRQEQQAQIVYRPNLIVDMQEFLQKPIDQQHLIQLTIIKDKSGTNKFHHKYLLYLSDQPNRFLCSAKRQAFSQQIHYVVSTLSDKFDRKHKSCLGKIKGTRGIFRLFDTGDNPKDAKFLDKVRKELCLINFQNSKQTGQIRQSVIVPRIKDGQPCEFKPLNDTDGLLKAYHSLQYKDQIMHFMNKIPIYNKEKKIYQLQFNDRVTMPSEKNCIIHDINCTDKSKFVLQFGKCAKKTYSADVSHPLSILQGFAICISQFEKKV</sequence>
<feature type="region of interest" description="Disordered" evidence="1">
    <location>
        <begin position="99"/>
        <end position="120"/>
    </location>
</feature>
<dbReference type="Pfam" id="PF01167">
    <property type="entry name" value="Tub"/>
    <property type="match status" value="1"/>
</dbReference>
<reference evidence="3" key="1">
    <citation type="submission" date="2021-01" db="EMBL/GenBank/DDBJ databases">
        <authorList>
            <consortium name="Genoscope - CEA"/>
            <person name="William W."/>
        </authorList>
    </citation>
    <scope>NUCLEOTIDE SEQUENCE</scope>
</reference>